<dbReference type="PANTHER" id="PTHR10039">
    <property type="entry name" value="AMELOGENIN"/>
    <property type="match status" value="1"/>
</dbReference>
<dbReference type="AlphaFoldDB" id="A0A0D2CW19"/>
<dbReference type="OrthoDB" id="443402at2759"/>
<keyword evidence="4" id="KW-1185">Reference proteome</keyword>
<dbReference type="Gene3D" id="3.40.50.300">
    <property type="entry name" value="P-loop containing nucleotide triphosphate hydrolases"/>
    <property type="match status" value="1"/>
</dbReference>
<dbReference type="InterPro" id="IPR027417">
    <property type="entry name" value="P-loop_NTPase"/>
</dbReference>
<organism evidence="3 4">
    <name type="scientific">Cladophialophora immunda</name>
    <dbReference type="NCBI Taxonomy" id="569365"/>
    <lineage>
        <taxon>Eukaryota</taxon>
        <taxon>Fungi</taxon>
        <taxon>Dikarya</taxon>
        <taxon>Ascomycota</taxon>
        <taxon>Pezizomycotina</taxon>
        <taxon>Eurotiomycetes</taxon>
        <taxon>Chaetothyriomycetidae</taxon>
        <taxon>Chaetothyriales</taxon>
        <taxon>Herpotrichiellaceae</taxon>
        <taxon>Cladophialophora</taxon>
    </lineage>
</organism>
<name>A0A0D2CW19_9EURO</name>
<accession>A0A0D2CW19</accession>
<sequence length="506" mass="57665">MIESRVSNFHDTYRWIFYPPPRTDSFQQHEFLDWLRDGTGIFWVSGKPGSGKSSLVDYIYQNLQPGEDGFNHLTAWSQPKHVRLLSFWFFRPASVALLKSLEGLWRSFCFQILDAEEGLAETIRNDEDGLAPKSLRSCLGKAGSSTPDWTDTELKSWFTYLLTHSQYNYCILIDGLDEVARMSDREALLDAVHHIRCIGTKVKLCCSSRPEQPFRRALCQYPSLRLQDLNYEDIQLHCHDRLKGTRAADYADTIAQQAQGVFLWASLVATDLWTGANEGDSEDDLRQRLRQCPAEMDDLFTLLLERQDRFYAKDPKPYLRLINTAISDGCDINLLDLLLASSDQEKLMSNFPSNLLPCCLAISNLATVDLKANVVARCACLVEYYDSTDVVGKFSESFSYESLVKSYRTGVRFIHRSAQDFLLENDRGAELVNACRISEREARQRLLLAWPTTILQLTIGCGCRFLVNTPIVRARAARTNDPSLQFMATRKRIQAEATEPPPQFSE</sequence>
<evidence type="ECO:0000313" key="4">
    <source>
        <dbReference type="Proteomes" id="UP000054466"/>
    </source>
</evidence>
<dbReference type="Proteomes" id="UP000054466">
    <property type="component" value="Unassembled WGS sequence"/>
</dbReference>
<dbReference type="RefSeq" id="XP_016248075.1">
    <property type="nucleotide sequence ID" value="XM_016394656.1"/>
</dbReference>
<dbReference type="EMBL" id="KN847043">
    <property type="protein sequence ID" value="KIW27859.1"/>
    <property type="molecule type" value="Genomic_DNA"/>
</dbReference>
<feature type="domain" description="Nephrocystin 3-like N-terminal" evidence="2">
    <location>
        <begin position="26"/>
        <end position="209"/>
    </location>
</feature>
<dbReference type="GeneID" id="27346754"/>
<gene>
    <name evidence="3" type="ORF">PV07_07560</name>
</gene>
<protein>
    <recommendedName>
        <fullName evidence="2">Nephrocystin 3-like N-terminal domain-containing protein</fullName>
    </recommendedName>
</protein>
<dbReference type="STRING" id="569365.A0A0D2CW19"/>
<keyword evidence="1" id="KW-0677">Repeat</keyword>
<evidence type="ECO:0000256" key="1">
    <source>
        <dbReference type="ARBA" id="ARBA00022737"/>
    </source>
</evidence>
<reference evidence="3 4" key="1">
    <citation type="submission" date="2015-01" db="EMBL/GenBank/DDBJ databases">
        <title>The Genome Sequence of Cladophialophora immunda CBS83496.</title>
        <authorList>
            <consortium name="The Broad Institute Genomics Platform"/>
            <person name="Cuomo C."/>
            <person name="de Hoog S."/>
            <person name="Gorbushina A."/>
            <person name="Stielow B."/>
            <person name="Teixiera M."/>
            <person name="Abouelleil A."/>
            <person name="Chapman S.B."/>
            <person name="Priest M."/>
            <person name="Young S.K."/>
            <person name="Wortman J."/>
            <person name="Nusbaum C."/>
            <person name="Birren B."/>
        </authorList>
    </citation>
    <scope>NUCLEOTIDE SEQUENCE [LARGE SCALE GENOMIC DNA]</scope>
    <source>
        <strain evidence="3 4">CBS 83496</strain>
    </source>
</reference>
<dbReference type="SUPFAM" id="SSF52540">
    <property type="entry name" value="P-loop containing nucleoside triphosphate hydrolases"/>
    <property type="match status" value="1"/>
</dbReference>
<dbReference type="PANTHER" id="PTHR10039:SF5">
    <property type="entry name" value="NACHT DOMAIN-CONTAINING PROTEIN"/>
    <property type="match status" value="1"/>
</dbReference>
<evidence type="ECO:0000313" key="3">
    <source>
        <dbReference type="EMBL" id="KIW27859.1"/>
    </source>
</evidence>
<dbReference type="Pfam" id="PF24883">
    <property type="entry name" value="NPHP3_N"/>
    <property type="match status" value="1"/>
</dbReference>
<dbReference type="InterPro" id="IPR056884">
    <property type="entry name" value="NPHP3-like_N"/>
</dbReference>
<evidence type="ECO:0000259" key="2">
    <source>
        <dbReference type="Pfam" id="PF24883"/>
    </source>
</evidence>
<dbReference type="VEuPathDB" id="FungiDB:PV07_07560"/>
<dbReference type="HOGENOM" id="CLU_538607_0_0_1"/>
<proteinExistence type="predicted"/>